<reference evidence="1 2" key="1">
    <citation type="submission" date="2015-04" db="EMBL/GenBank/DDBJ databases">
        <authorList>
            <person name="Syromyatnikov M.Y."/>
            <person name="Popov V.N."/>
        </authorList>
    </citation>
    <scope>NUCLEOTIDE SEQUENCE [LARGE SCALE GENOMIC DNA]</scope>
    <source>
        <strain evidence="1 2">AH1</strain>
    </source>
</reference>
<name>A0A0U1MX16_STAAU</name>
<evidence type="ECO:0000313" key="2">
    <source>
        <dbReference type="Proteomes" id="UP000039437"/>
    </source>
</evidence>
<dbReference type="RefSeq" id="WP_001806170.1">
    <property type="nucleotide sequence ID" value="NZ_JACJAI010000004.1"/>
</dbReference>
<organism evidence="1 2">
    <name type="scientific">Staphylococcus aureus</name>
    <dbReference type="NCBI Taxonomy" id="1280"/>
    <lineage>
        <taxon>Bacteria</taxon>
        <taxon>Bacillati</taxon>
        <taxon>Bacillota</taxon>
        <taxon>Bacilli</taxon>
        <taxon>Bacillales</taxon>
        <taxon>Staphylococcaceae</taxon>
        <taxon>Staphylococcus</taxon>
    </lineage>
</organism>
<protein>
    <submittedName>
        <fullName evidence="1">Uncharacterized protein</fullName>
    </submittedName>
</protein>
<accession>A0A0U1MX16</accession>
<evidence type="ECO:0000313" key="1">
    <source>
        <dbReference type="EMBL" id="CRI23797.1"/>
    </source>
</evidence>
<dbReference type="Proteomes" id="UP000039437">
    <property type="component" value="Unassembled WGS sequence"/>
</dbReference>
<proteinExistence type="predicted"/>
<dbReference type="EMBL" id="CVOQ01000068">
    <property type="protein sequence ID" value="CRI23797.1"/>
    <property type="molecule type" value="Genomic_DNA"/>
</dbReference>
<dbReference type="AlphaFoldDB" id="A0A0U1MX16"/>
<sequence length="64" mass="7527">MLRSGIRRRIFDVDQTQHAYVLYVSKNTNLSSVEVQQKSFLFNEHYGFFNLINDDSNIVKQGLM</sequence>
<gene>
    <name evidence="1" type="ORF">BN1321_90018</name>
</gene>